<organism evidence="1 2">
    <name type="scientific">Vreelandella subglaciescola</name>
    <dbReference type="NCBI Taxonomy" id="29571"/>
    <lineage>
        <taxon>Bacteria</taxon>
        <taxon>Pseudomonadati</taxon>
        <taxon>Pseudomonadota</taxon>
        <taxon>Gammaproteobacteria</taxon>
        <taxon>Oceanospirillales</taxon>
        <taxon>Halomonadaceae</taxon>
        <taxon>Vreelandella</taxon>
    </lineage>
</organism>
<protein>
    <recommendedName>
        <fullName evidence="3">2-hydroxyacyl-CoA dehydratase</fullName>
    </recommendedName>
</protein>
<evidence type="ECO:0000313" key="1">
    <source>
        <dbReference type="EMBL" id="SHL88373.1"/>
    </source>
</evidence>
<dbReference type="OrthoDB" id="278693at2"/>
<dbReference type="Gene3D" id="1.20.1260.10">
    <property type="match status" value="1"/>
</dbReference>
<dbReference type="InterPro" id="IPR012347">
    <property type="entry name" value="Ferritin-like"/>
</dbReference>
<proteinExistence type="predicted"/>
<name>A0A1M7E9G8_9GAMM</name>
<gene>
    <name evidence="1" type="ORF">SAMN05878437_0064</name>
</gene>
<dbReference type="RefSeq" id="WP_079550324.1">
    <property type="nucleotide sequence ID" value="NZ_LT670847.1"/>
</dbReference>
<evidence type="ECO:0000313" key="2">
    <source>
        <dbReference type="Proteomes" id="UP000190911"/>
    </source>
</evidence>
<dbReference type="InParanoid" id="A0A1M7E9G8"/>
<keyword evidence="2" id="KW-1185">Reference proteome</keyword>
<accession>A0A1M7E9G8</accession>
<evidence type="ECO:0008006" key="3">
    <source>
        <dbReference type="Google" id="ProtNLM"/>
    </source>
</evidence>
<dbReference type="EMBL" id="LT670847">
    <property type="protein sequence ID" value="SHL88373.1"/>
    <property type="molecule type" value="Genomic_DNA"/>
</dbReference>
<sequence length="154" mass="17613">MRYNQVRDLVAWAADFHGRMARQFSDTAKEAESERLQMALDYLASEELRMKTGLEDALADDSEHQKVLNTWFDDASDFPQPPELERLAQYATYDSIDAAMNVSVEAHNALQRLYAYRAEKAAIPESADFFNALAEGHEAEVRRIVSQFEEFSDL</sequence>
<dbReference type="AlphaFoldDB" id="A0A1M7E9G8"/>
<dbReference type="STRING" id="29571.SAMN05878437_0064"/>
<reference evidence="1 2" key="1">
    <citation type="submission" date="2016-11" db="EMBL/GenBank/DDBJ databases">
        <authorList>
            <person name="Jaros S."/>
            <person name="Januszkiewicz K."/>
            <person name="Wedrychowicz H."/>
        </authorList>
    </citation>
    <scope>NUCLEOTIDE SEQUENCE [LARGE SCALE GENOMIC DNA]</scope>
    <source>
        <strain evidence="1 2">ACAM 12</strain>
    </source>
</reference>
<dbReference type="Proteomes" id="UP000190911">
    <property type="component" value="Chromosome I"/>
</dbReference>